<dbReference type="AlphaFoldDB" id="A0AAN8SA73"/>
<evidence type="ECO:0000313" key="3">
    <source>
        <dbReference type="Proteomes" id="UP001372834"/>
    </source>
</evidence>
<comment type="caution">
    <text evidence="2">The sequence shown here is derived from an EMBL/GenBank/DDBJ whole genome shotgun (WGS) entry which is preliminary data.</text>
</comment>
<gene>
    <name evidence="2" type="ORF">RUM43_007543</name>
</gene>
<evidence type="ECO:0000313" key="2">
    <source>
        <dbReference type="EMBL" id="KAK6639271.1"/>
    </source>
</evidence>
<dbReference type="InterPro" id="IPR010849">
    <property type="entry name" value="Gonadal"/>
</dbReference>
<dbReference type="EMBL" id="JAWJWE010000003">
    <property type="protein sequence ID" value="KAK6639271.1"/>
    <property type="molecule type" value="Genomic_DNA"/>
</dbReference>
<evidence type="ECO:0000256" key="1">
    <source>
        <dbReference type="ARBA" id="ARBA00005939"/>
    </source>
</evidence>
<dbReference type="PANTHER" id="PTHR13054">
    <property type="entry name" value="DIGEORGE SYNDROME CRITICAL REGION 6 DGCR6 FAMILY MEMBER"/>
    <property type="match status" value="1"/>
</dbReference>
<reference evidence="2 3" key="1">
    <citation type="submission" date="2023-10" db="EMBL/GenBank/DDBJ databases">
        <title>Genomes of two closely related lineages of the louse Polyplax serrata with different host specificities.</title>
        <authorList>
            <person name="Martinu J."/>
            <person name="Tarabai H."/>
            <person name="Stefka J."/>
            <person name="Hypsa V."/>
        </authorList>
    </citation>
    <scope>NUCLEOTIDE SEQUENCE [LARGE SCALE GENOMIC DNA]</scope>
    <source>
        <strain evidence="2">HR10_N</strain>
    </source>
</reference>
<dbReference type="Proteomes" id="UP001372834">
    <property type="component" value="Unassembled WGS sequence"/>
</dbReference>
<name>A0AAN8SA73_POLSC</name>
<organism evidence="2 3">
    <name type="scientific">Polyplax serrata</name>
    <name type="common">Common mouse louse</name>
    <dbReference type="NCBI Taxonomy" id="468196"/>
    <lineage>
        <taxon>Eukaryota</taxon>
        <taxon>Metazoa</taxon>
        <taxon>Ecdysozoa</taxon>
        <taxon>Arthropoda</taxon>
        <taxon>Hexapoda</taxon>
        <taxon>Insecta</taxon>
        <taxon>Pterygota</taxon>
        <taxon>Neoptera</taxon>
        <taxon>Paraneoptera</taxon>
        <taxon>Psocodea</taxon>
        <taxon>Troctomorpha</taxon>
        <taxon>Phthiraptera</taxon>
        <taxon>Anoplura</taxon>
        <taxon>Polyplacidae</taxon>
        <taxon>Polyplax</taxon>
    </lineage>
</organism>
<protein>
    <recommendedName>
        <fullName evidence="4">Gonadal protein gdl</fullName>
    </recommendedName>
</protein>
<dbReference type="Pfam" id="PF07324">
    <property type="entry name" value="DGCR6"/>
    <property type="match status" value="1"/>
</dbReference>
<dbReference type="PANTHER" id="PTHR13054:SF2">
    <property type="entry name" value="PROTEIN DGCR6"/>
    <property type="match status" value="1"/>
</dbReference>
<evidence type="ECO:0008006" key="4">
    <source>
        <dbReference type="Google" id="ProtNLM"/>
    </source>
</evidence>
<accession>A0AAN8SA73</accession>
<proteinExistence type="inferred from homology"/>
<comment type="similarity">
    <text evidence="1">Belongs to the gonadal family.</text>
</comment>
<sequence>MEQRSSDLQEKIYILHEKLQDWAKQLPLHIQQRMSCELLANLASYLLNDATIFEIVNSLLDIQHIVEKELFHERIELTKKQASEMEYLNSMDLPKKECEMRAEVLKKQHAEEMKNFDMRIISNLDQKVTEQQMVLETIELPSFRVTNNALEIQVQMCLLDFIIRSGKIMCQL</sequence>